<feature type="signal peptide" evidence="10">
    <location>
        <begin position="1"/>
        <end position="34"/>
    </location>
</feature>
<keyword evidence="10" id="KW-0732">Signal</keyword>
<keyword evidence="8 10" id="KW-0460">Magnesium</keyword>
<keyword evidence="10" id="KW-1003">Cell membrane</keyword>
<keyword evidence="7 10" id="KW-0274">FAD</keyword>
<evidence type="ECO:0000256" key="1">
    <source>
        <dbReference type="ARBA" id="ARBA00001946"/>
    </source>
</evidence>
<dbReference type="InterPro" id="IPR003374">
    <property type="entry name" value="ApbE-like_sf"/>
</dbReference>
<evidence type="ECO:0000256" key="5">
    <source>
        <dbReference type="ARBA" id="ARBA00022679"/>
    </source>
</evidence>
<comment type="catalytic activity">
    <reaction evidence="9 10">
        <text>L-threonyl-[protein] + FAD = FMN-L-threonyl-[protein] + AMP + H(+)</text>
        <dbReference type="Rhea" id="RHEA:36847"/>
        <dbReference type="Rhea" id="RHEA-COMP:11060"/>
        <dbReference type="Rhea" id="RHEA-COMP:11061"/>
        <dbReference type="ChEBI" id="CHEBI:15378"/>
        <dbReference type="ChEBI" id="CHEBI:30013"/>
        <dbReference type="ChEBI" id="CHEBI:57692"/>
        <dbReference type="ChEBI" id="CHEBI:74257"/>
        <dbReference type="ChEBI" id="CHEBI:456215"/>
        <dbReference type="EC" id="2.7.1.180"/>
    </reaction>
</comment>
<keyword evidence="5 10" id="KW-0808">Transferase</keyword>
<keyword evidence="10" id="KW-0449">Lipoprotein</keyword>
<evidence type="ECO:0000313" key="12">
    <source>
        <dbReference type="Proteomes" id="UP000886847"/>
    </source>
</evidence>
<dbReference type="AlphaFoldDB" id="A0A9D1W2L2"/>
<comment type="similarity">
    <text evidence="10">Belongs to the ApbE family.</text>
</comment>
<dbReference type="InterPro" id="IPR024932">
    <property type="entry name" value="ApbE"/>
</dbReference>
<comment type="function">
    <text evidence="10">Flavin transferase that catalyzes the transfer of the FMN moiety of FAD and its covalent binding to the hydroxyl group of a threonine residue in a target flavoprotein.</text>
</comment>
<dbReference type="EC" id="2.7.1.180" evidence="2 10"/>
<proteinExistence type="inferred from homology"/>
<protein>
    <recommendedName>
        <fullName evidence="3 10">FAD:protein FMN transferase</fullName>
        <ecNumber evidence="2 10">2.7.1.180</ecNumber>
    </recommendedName>
</protein>
<dbReference type="PANTHER" id="PTHR30040">
    <property type="entry name" value="THIAMINE BIOSYNTHESIS LIPOPROTEIN APBE"/>
    <property type="match status" value="1"/>
</dbReference>
<dbReference type="GO" id="GO:0005886">
    <property type="term" value="C:plasma membrane"/>
    <property type="evidence" value="ECO:0007669"/>
    <property type="project" value="UniProtKB-SubCell"/>
</dbReference>
<evidence type="ECO:0000256" key="7">
    <source>
        <dbReference type="ARBA" id="ARBA00022827"/>
    </source>
</evidence>
<dbReference type="GO" id="GO:0046872">
    <property type="term" value="F:metal ion binding"/>
    <property type="evidence" value="ECO:0007669"/>
    <property type="project" value="UniProtKB-UniRule"/>
</dbReference>
<gene>
    <name evidence="11" type="ORF">H9851_07645</name>
</gene>
<dbReference type="Gene3D" id="3.10.520.10">
    <property type="entry name" value="ApbE-like domains"/>
    <property type="match status" value="1"/>
</dbReference>
<accession>A0A9D1W2L2</accession>
<reference evidence="11" key="2">
    <citation type="submission" date="2021-04" db="EMBL/GenBank/DDBJ databases">
        <authorList>
            <person name="Gilroy R."/>
        </authorList>
    </citation>
    <scope>NUCLEOTIDE SEQUENCE</scope>
    <source>
        <strain evidence="11">2189</strain>
    </source>
</reference>
<dbReference type="SUPFAM" id="SSF143631">
    <property type="entry name" value="ApbE-like"/>
    <property type="match status" value="1"/>
</dbReference>
<comment type="caution">
    <text evidence="11">The sequence shown here is derived from an EMBL/GenBank/DDBJ whole genome shotgun (WGS) entry which is preliminary data.</text>
</comment>
<evidence type="ECO:0000256" key="2">
    <source>
        <dbReference type="ARBA" id="ARBA00011955"/>
    </source>
</evidence>
<evidence type="ECO:0000256" key="3">
    <source>
        <dbReference type="ARBA" id="ARBA00016337"/>
    </source>
</evidence>
<comment type="cofactor">
    <cofactor evidence="1 10">
        <name>Mg(2+)</name>
        <dbReference type="ChEBI" id="CHEBI:18420"/>
    </cofactor>
</comment>
<keyword evidence="10" id="KW-0472">Membrane</keyword>
<sequence length="427" mass="45659">MKQRSGLKTKNFWKRKLVAALLAAALLFAGCAPASPGGVFYVEFTMRRQDVRIDGRQLSAYDFDALAGKMHARVTALEEAFSTDIEGSDLFALNHAAAGEAVQVGADTLEAFSLSSAYAALTKGGFSPALFPLTELWGFSPAHAGHYNDPRPSPSEQEIEAALAVSDLSLFTADAAAGTLTKAESGAMLDFGGIAKGYMCDAALEVLQEAYAGRQIDAIFSVMSNHVLLGQKQTADGTRRGYTVAIENPRYSQDMPEAANALYLTDISDCAVTTSGDNIRFYVYEGRLYPHIIDAHTGEPADNGIIGITIVMPLAVPHAGALSDALSTAGFCMPLTQSLAFYEQMSEQFGATAVVITADYNYYAVGSANVLGRKEYARYSNEVLGTDVDIAAVEEVFSPAAAAEAADEVTPCEEELAYRDRMEAKYQ</sequence>
<reference evidence="11" key="1">
    <citation type="journal article" date="2021" name="PeerJ">
        <title>Extensive microbial diversity within the chicken gut microbiome revealed by metagenomics and culture.</title>
        <authorList>
            <person name="Gilroy R."/>
            <person name="Ravi A."/>
            <person name="Getino M."/>
            <person name="Pursley I."/>
            <person name="Horton D.L."/>
            <person name="Alikhan N.F."/>
            <person name="Baker D."/>
            <person name="Gharbi K."/>
            <person name="Hall N."/>
            <person name="Watson M."/>
            <person name="Adriaenssens E.M."/>
            <person name="Foster-Nyarko E."/>
            <person name="Jarju S."/>
            <person name="Secka A."/>
            <person name="Antonio M."/>
            <person name="Oren A."/>
            <person name="Chaudhuri R.R."/>
            <person name="La Ragione R."/>
            <person name="Hildebrand F."/>
            <person name="Pallen M.J."/>
        </authorList>
    </citation>
    <scope>NUCLEOTIDE SEQUENCE</scope>
    <source>
        <strain evidence="11">2189</strain>
    </source>
</reference>
<dbReference type="Proteomes" id="UP000886847">
    <property type="component" value="Unassembled WGS sequence"/>
</dbReference>
<dbReference type="Pfam" id="PF02424">
    <property type="entry name" value="ApbE"/>
    <property type="match status" value="1"/>
</dbReference>
<evidence type="ECO:0000256" key="8">
    <source>
        <dbReference type="ARBA" id="ARBA00022842"/>
    </source>
</evidence>
<evidence type="ECO:0000256" key="4">
    <source>
        <dbReference type="ARBA" id="ARBA00022630"/>
    </source>
</evidence>
<keyword evidence="6 10" id="KW-0479">Metal-binding</keyword>
<keyword evidence="4 10" id="KW-0285">Flavoprotein</keyword>
<dbReference type="PANTHER" id="PTHR30040:SF2">
    <property type="entry name" value="FAD:PROTEIN FMN TRANSFERASE"/>
    <property type="match status" value="1"/>
</dbReference>
<evidence type="ECO:0000313" key="11">
    <source>
        <dbReference type="EMBL" id="HIX51135.1"/>
    </source>
</evidence>
<comment type="subcellular location">
    <subcellularLocation>
        <location evidence="10">Cell inner membrane</location>
        <topology evidence="10">Lipid-anchor</topology>
        <orientation evidence="10">Periplasmic side</orientation>
    </subcellularLocation>
</comment>
<keyword evidence="10" id="KW-0997">Cell inner membrane</keyword>
<name>A0A9D1W2L2_9FIRM</name>
<dbReference type="GO" id="GO:0016740">
    <property type="term" value="F:transferase activity"/>
    <property type="evidence" value="ECO:0007669"/>
    <property type="project" value="UniProtKB-UniRule"/>
</dbReference>
<feature type="chain" id="PRO_5039753771" description="FAD:protein FMN transferase" evidence="10">
    <location>
        <begin position="35"/>
        <end position="427"/>
    </location>
</feature>
<evidence type="ECO:0000256" key="10">
    <source>
        <dbReference type="RuleBase" id="RU363002"/>
    </source>
</evidence>
<dbReference type="PROSITE" id="PS51257">
    <property type="entry name" value="PROKAR_LIPOPROTEIN"/>
    <property type="match status" value="1"/>
</dbReference>
<evidence type="ECO:0000256" key="9">
    <source>
        <dbReference type="ARBA" id="ARBA00048540"/>
    </source>
</evidence>
<dbReference type="EMBL" id="DXEW01000037">
    <property type="protein sequence ID" value="HIX51135.1"/>
    <property type="molecule type" value="Genomic_DNA"/>
</dbReference>
<evidence type="ECO:0000256" key="6">
    <source>
        <dbReference type="ARBA" id="ARBA00022723"/>
    </source>
</evidence>
<organism evidence="11 12">
    <name type="scientific">Candidatus Borkfalkia faecavium</name>
    <dbReference type="NCBI Taxonomy" id="2838508"/>
    <lineage>
        <taxon>Bacteria</taxon>
        <taxon>Bacillati</taxon>
        <taxon>Bacillota</taxon>
        <taxon>Clostridia</taxon>
        <taxon>Christensenellales</taxon>
        <taxon>Christensenellaceae</taxon>
        <taxon>Candidatus Borkfalkia</taxon>
    </lineage>
</organism>